<protein>
    <recommendedName>
        <fullName evidence="2">BESS domain-containing protein</fullName>
    </recommendedName>
</protein>
<organism evidence="3 4">
    <name type="scientific">Armadillidium nasatum</name>
    <dbReference type="NCBI Taxonomy" id="96803"/>
    <lineage>
        <taxon>Eukaryota</taxon>
        <taxon>Metazoa</taxon>
        <taxon>Ecdysozoa</taxon>
        <taxon>Arthropoda</taxon>
        <taxon>Crustacea</taxon>
        <taxon>Multicrustacea</taxon>
        <taxon>Malacostraca</taxon>
        <taxon>Eumalacostraca</taxon>
        <taxon>Peracarida</taxon>
        <taxon>Isopoda</taxon>
        <taxon>Oniscidea</taxon>
        <taxon>Crinocheta</taxon>
        <taxon>Armadillidiidae</taxon>
        <taxon>Armadillidium</taxon>
    </lineage>
</organism>
<evidence type="ECO:0000259" key="2">
    <source>
        <dbReference type="PROSITE" id="PS51031"/>
    </source>
</evidence>
<dbReference type="AlphaFoldDB" id="A0A5N5TNK7"/>
<keyword evidence="1" id="KW-0539">Nucleus</keyword>
<evidence type="ECO:0000313" key="4">
    <source>
        <dbReference type="Proteomes" id="UP000326759"/>
    </source>
</evidence>
<dbReference type="Proteomes" id="UP000326759">
    <property type="component" value="Unassembled WGS sequence"/>
</dbReference>
<dbReference type="InterPro" id="IPR004210">
    <property type="entry name" value="BESS_motif"/>
</dbReference>
<dbReference type="GO" id="GO:0003677">
    <property type="term" value="F:DNA binding"/>
    <property type="evidence" value="ECO:0007669"/>
    <property type="project" value="InterPro"/>
</dbReference>
<feature type="domain" description="BESS" evidence="2">
    <location>
        <begin position="213"/>
        <end position="252"/>
    </location>
</feature>
<evidence type="ECO:0000313" key="3">
    <source>
        <dbReference type="EMBL" id="KAB7507764.1"/>
    </source>
</evidence>
<evidence type="ECO:0000256" key="1">
    <source>
        <dbReference type="PROSITE-ProRule" id="PRU00371"/>
    </source>
</evidence>
<accession>A0A5N5TNK7</accession>
<comment type="subcellular location">
    <subcellularLocation>
        <location evidence="1">Nucleus</location>
    </subcellularLocation>
</comment>
<keyword evidence="4" id="KW-1185">Reference proteome</keyword>
<gene>
    <name evidence="3" type="ORF">Anas_04294</name>
</gene>
<name>A0A5N5TNK7_9CRUS</name>
<reference evidence="3 4" key="1">
    <citation type="journal article" date="2019" name="PLoS Biol.">
        <title>Sex chromosomes control vertical transmission of feminizing Wolbachia symbionts in an isopod.</title>
        <authorList>
            <person name="Becking T."/>
            <person name="Chebbi M.A."/>
            <person name="Giraud I."/>
            <person name="Moumen B."/>
            <person name="Laverre T."/>
            <person name="Caubet Y."/>
            <person name="Peccoud J."/>
            <person name="Gilbert C."/>
            <person name="Cordaux R."/>
        </authorList>
    </citation>
    <scope>NUCLEOTIDE SEQUENCE [LARGE SCALE GENOMIC DNA]</scope>
    <source>
        <strain evidence="3">ANa2</strain>
        <tissue evidence="3">Whole body excluding digestive tract and cuticle</tissue>
    </source>
</reference>
<comment type="caution">
    <text evidence="3">The sequence shown here is derived from an EMBL/GenBank/DDBJ whole genome shotgun (WGS) entry which is preliminary data.</text>
</comment>
<dbReference type="EMBL" id="SEYY01000224">
    <property type="protein sequence ID" value="KAB7507764.1"/>
    <property type="molecule type" value="Genomic_DNA"/>
</dbReference>
<proteinExistence type="predicted"/>
<sequence length="294" mass="34066">MNRAKRESFKKIVEPLNYKLMETSTQKIKQYKQKFRHKWLENELFCDWLAPVEGSQNSAYCKACKCFLRAKLTDLINHRKSKKHGRQMEGFKAVLDTYKIIHHTKDDEVQELENNADENEQHSPPIFISDGENNFNIGTEVQRDADFGSDIFEPHSSRSFSKSVSKGFGMHKIKYRPSGHQEKQFRKFNLHDDPELSALYPKLVIPSYHVPAEDELTAFGRSIIAQMRKLPEDKTVRLGGEIQSLITQARIEYLEEQRAKENAAENQQIISSYKTDTNTDIQSDQVSTINNPQL</sequence>
<dbReference type="OrthoDB" id="10023262at2759"/>
<dbReference type="PROSITE" id="PS51031">
    <property type="entry name" value="BESS"/>
    <property type="match status" value="1"/>
</dbReference>
<dbReference type="GO" id="GO:0005634">
    <property type="term" value="C:nucleus"/>
    <property type="evidence" value="ECO:0007669"/>
    <property type="project" value="UniProtKB-SubCell"/>
</dbReference>